<dbReference type="AlphaFoldDB" id="A0A9J5XN88"/>
<evidence type="ECO:0000313" key="2">
    <source>
        <dbReference type="EMBL" id="KAG5588502.1"/>
    </source>
</evidence>
<reference evidence="2 3" key="1">
    <citation type="submission" date="2020-09" db="EMBL/GenBank/DDBJ databases">
        <title>De no assembly of potato wild relative species, Solanum commersonii.</title>
        <authorList>
            <person name="Cho K."/>
        </authorList>
    </citation>
    <scope>NUCLEOTIDE SEQUENCE [LARGE SCALE GENOMIC DNA]</scope>
    <source>
        <strain evidence="2">LZ3.2</strain>
        <tissue evidence="2">Leaf</tissue>
    </source>
</reference>
<gene>
    <name evidence="2" type="ORF">H5410_048936</name>
</gene>
<protein>
    <submittedName>
        <fullName evidence="2">Uncharacterized protein</fullName>
    </submittedName>
</protein>
<dbReference type="OrthoDB" id="1322762at2759"/>
<accession>A0A9J5XN88</accession>
<feature type="region of interest" description="Disordered" evidence="1">
    <location>
        <begin position="199"/>
        <end position="230"/>
    </location>
</feature>
<proteinExistence type="predicted"/>
<name>A0A9J5XN88_SOLCO</name>
<organism evidence="2 3">
    <name type="scientific">Solanum commersonii</name>
    <name type="common">Commerson's wild potato</name>
    <name type="synonym">Commerson's nightshade</name>
    <dbReference type="NCBI Taxonomy" id="4109"/>
    <lineage>
        <taxon>Eukaryota</taxon>
        <taxon>Viridiplantae</taxon>
        <taxon>Streptophyta</taxon>
        <taxon>Embryophyta</taxon>
        <taxon>Tracheophyta</taxon>
        <taxon>Spermatophyta</taxon>
        <taxon>Magnoliopsida</taxon>
        <taxon>eudicotyledons</taxon>
        <taxon>Gunneridae</taxon>
        <taxon>Pentapetalae</taxon>
        <taxon>asterids</taxon>
        <taxon>lamiids</taxon>
        <taxon>Solanales</taxon>
        <taxon>Solanaceae</taxon>
        <taxon>Solanoideae</taxon>
        <taxon>Solaneae</taxon>
        <taxon>Solanum</taxon>
    </lineage>
</organism>
<dbReference type="Proteomes" id="UP000824120">
    <property type="component" value="Chromosome 9"/>
</dbReference>
<sequence length="399" mass="46102">MKSNELKELPTPNFIGDSRKHLFRLTILKGHLSVYCLQKKNGLELNMWIMEDDRWKLLMKIPKVYVVFALNHIDKKNKRSEEIMTKYCRNHDKRSVVFTHQKPFQYTEVGKHADDEENRKVLSNPVSSLNTPSKIPCNLNQTFLRFDRHHWAQLSTHAACYQRFEGPDPPVQHESIRLKQQGQKLHQDFHQTVAMQNPSTQLSHTFQPNKPSQTYHTPNPPSKPGNEHPHQLPFHLMPSLISTQTDTHSAICSALAARGNELYKINLKSNVSTDKHVQIGAKPYRQISTEITCPSSKTGLEGKPSCCLLLAASEVSACDVKCFCYNFRKDNRELSDRTQLLWMRCNMIVNILAKLIIKSKNAHQYALIRIKKKLDNVSHIRPYIFVDVPNLHIFQNQIL</sequence>
<keyword evidence="3" id="KW-1185">Reference proteome</keyword>
<evidence type="ECO:0000256" key="1">
    <source>
        <dbReference type="SAM" id="MobiDB-lite"/>
    </source>
</evidence>
<comment type="caution">
    <text evidence="2">The sequence shown here is derived from an EMBL/GenBank/DDBJ whole genome shotgun (WGS) entry which is preliminary data.</text>
</comment>
<evidence type="ECO:0000313" key="3">
    <source>
        <dbReference type="Proteomes" id="UP000824120"/>
    </source>
</evidence>
<feature type="compositionally biased region" description="Polar residues" evidence="1">
    <location>
        <begin position="199"/>
        <end position="217"/>
    </location>
</feature>
<dbReference type="EMBL" id="JACXVP010000009">
    <property type="protein sequence ID" value="KAG5588502.1"/>
    <property type="molecule type" value="Genomic_DNA"/>
</dbReference>